<proteinExistence type="inferred from homology"/>
<dbReference type="AlphaFoldDB" id="A0A1X7R5T9"/>
<protein>
    <submittedName>
        <fullName evidence="8">Uncharacterized protein</fullName>
    </submittedName>
</protein>
<evidence type="ECO:0000313" key="8">
    <source>
        <dbReference type="EMBL" id="SMN21007.1"/>
    </source>
</evidence>
<dbReference type="GO" id="GO:0016020">
    <property type="term" value="C:membrane"/>
    <property type="evidence" value="ECO:0007669"/>
    <property type="project" value="UniProtKB-SubCell"/>
</dbReference>
<dbReference type="Proteomes" id="UP000196158">
    <property type="component" value="Unassembled WGS sequence"/>
</dbReference>
<keyword evidence="7" id="KW-0812">Transmembrane</keyword>
<feature type="compositionally biased region" description="Polar residues" evidence="6">
    <location>
        <begin position="1"/>
        <end position="14"/>
    </location>
</feature>
<gene>
    <name evidence="8" type="ORF">KASA_0L00154G</name>
</gene>
<keyword evidence="3" id="KW-0328">Glycosyltransferase</keyword>
<dbReference type="OrthoDB" id="3631276at2759"/>
<dbReference type="GO" id="GO:0071555">
    <property type="term" value="P:cell wall organization"/>
    <property type="evidence" value="ECO:0007669"/>
    <property type="project" value="UniProtKB-KW"/>
</dbReference>
<evidence type="ECO:0000313" key="9">
    <source>
        <dbReference type="Proteomes" id="UP000196158"/>
    </source>
</evidence>
<comment type="similarity">
    <text evidence="2">Belongs to the BMT family.</text>
</comment>
<evidence type="ECO:0000256" key="7">
    <source>
        <dbReference type="SAM" id="Phobius"/>
    </source>
</evidence>
<evidence type="ECO:0000256" key="6">
    <source>
        <dbReference type="SAM" id="MobiDB-lite"/>
    </source>
</evidence>
<comment type="subcellular location">
    <subcellularLocation>
        <location evidence="1">Membrane</location>
        <topology evidence="1">Single-pass type II membrane protein</topology>
    </subcellularLocation>
</comment>
<evidence type="ECO:0000256" key="2">
    <source>
        <dbReference type="ARBA" id="ARBA00009486"/>
    </source>
</evidence>
<keyword evidence="7" id="KW-0472">Membrane</keyword>
<keyword evidence="9" id="KW-1185">Reference proteome</keyword>
<feature type="region of interest" description="Disordered" evidence="6">
    <location>
        <begin position="1"/>
        <end position="24"/>
    </location>
</feature>
<evidence type="ECO:0000256" key="1">
    <source>
        <dbReference type="ARBA" id="ARBA00004606"/>
    </source>
</evidence>
<dbReference type="GO" id="GO:0000030">
    <property type="term" value="F:mannosyltransferase activity"/>
    <property type="evidence" value="ECO:0007669"/>
    <property type="project" value="InterPro"/>
</dbReference>
<name>A0A1X7R5T9_9SACH</name>
<accession>A0A1X7R5T9</accession>
<feature type="transmembrane region" description="Helical" evidence="7">
    <location>
        <begin position="62"/>
        <end position="80"/>
    </location>
</feature>
<reference evidence="8 9" key="1">
    <citation type="submission" date="2017-04" db="EMBL/GenBank/DDBJ databases">
        <authorList>
            <person name="Afonso C.L."/>
            <person name="Miller P.J."/>
            <person name="Scott M.A."/>
            <person name="Spackman E."/>
            <person name="Goraichik I."/>
            <person name="Dimitrov K.M."/>
            <person name="Suarez D.L."/>
            <person name="Swayne D.E."/>
        </authorList>
    </citation>
    <scope>NUCLEOTIDE SEQUENCE [LARGE SCALE GENOMIC DNA]</scope>
</reference>
<keyword evidence="4" id="KW-0735">Signal-anchor</keyword>
<dbReference type="InterPro" id="IPR021988">
    <property type="entry name" value="BMT1"/>
</dbReference>
<dbReference type="STRING" id="1789683.A0A1X7R5T9"/>
<evidence type="ECO:0000256" key="4">
    <source>
        <dbReference type="ARBA" id="ARBA00022968"/>
    </source>
</evidence>
<evidence type="ECO:0000256" key="5">
    <source>
        <dbReference type="ARBA" id="ARBA00023316"/>
    </source>
</evidence>
<evidence type="ECO:0000256" key="3">
    <source>
        <dbReference type="ARBA" id="ARBA00022676"/>
    </source>
</evidence>
<dbReference type="Pfam" id="PF12141">
    <property type="entry name" value="BMT"/>
    <property type="match status" value="2"/>
</dbReference>
<sequence>MSLTESQQDTSYKQKTSHNKTTNKDKLTNTKISRLLKFSPQNNINNLNFLLNEFIELINNNIIKTIIFIIVTIIVATVTITKSNSKNNIELVSDDIIINPPTNTEALSIPSRPSFIKFNFEYLKDVNKTPITRYMLEQKYSSKIIRGFVPLSNTNPILNDYNSVPKNGKSKYQVPNLPIIGNTKMKSMSKFHSFRMEYNQEVQCQKFLYNGIIEYSENKMILKDDIQLLRSQLLNKPNNWLAKELIDKRDRYRSEKEILEKQWFRFGGSSVWLESEQCYVVFTRVVYSRLGRRNRPHVSLVRGQAFDKEWNEIIGKRIPYLDVNRIPEFQNDKQDSIGLDLNSNDSKSRIIMSRFYVTYPTVFDIPFGIDGDWNGPEDPHIILRKTNQTEEPILFLNMFDTVEGKRRMYSYMPHRRVDPLIKLTISDRILKHQEKNWSPFFHPSDAVANGISRGSIHFIYTFSPLDIIKCSLDNGSCEMIFNGTKPNNNNDLSSTQFDGIRGGTQFIPLPIQIPSLQNKTILVGFPKLHIQNCGCGEFFYRPMLVVLVESKGSYRLELIVATIDFDIDVLSWDMKSSECKETNIMSPNSIVHWNVLSHDPNTKQYDDYMTVTISESDSLTKMITLRGIADYISGIYNRDESMMTNNMTDYSDLNVISCVSNDAEQTCAAYGRTHPNTDTFHCKDIFITIFEYIYYIWITTICTLFP</sequence>
<keyword evidence="3" id="KW-0808">Transferase</keyword>
<dbReference type="EMBL" id="FXLY01000007">
    <property type="protein sequence ID" value="SMN21007.1"/>
    <property type="molecule type" value="Genomic_DNA"/>
</dbReference>
<organism evidence="8 9">
    <name type="scientific">Maudiozyma saulgeensis</name>
    <dbReference type="NCBI Taxonomy" id="1789683"/>
    <lineage>
        <taxon>Eukaryota</taxon>
        <taxon>Fungi</taxon>
        <taxon>Dikarya</taxon>
        <taxon>Ascomycota</taxon>
        <taxon>Saccharomycotina</taxon>
        <taxon>Saccharomycetes</taxon>
        <taxon>Saccharomycetales</taxon>
        <taxon>Saccharomycetaceae</taxon>
        <taxon>Maudiozyma</taxon>
    </lineage>
</organism>
<keyword evidence="7" id="KW-1133">Transmembrane helix</keyword>
<keyword evidence="5" id="KW-0961">Cell wall biogenesis/degradation</keyword>